<feature type="domain" description="SIS" evidence="5">
    <location>
        <begin position="111"/>
        <end position="253"/>
    </location>
</feature>
<dbReference type="GO" id="GO:0003677">
    <property type="term" value="F:DNA binding"/>
    <property type="evidence" value="ECO:0007669"/>
    <property type="project" value="UniProtKB-KW"/>
</dbReference>
<protein>
    <recommendedName>
        <fullName evidence="8">RpiR family transcriptional regulator</fullName>
    </recommendedName>
</protein>
<evidence type="ECO:0000313" key="6">
    <source>
        <dbReference type="EMBL" id="PAB00776.1"/>
    </source>
</evidence>
<dbReference type="Pfam" id="PF01418">
    <property type="entry name" value="HTH_6"/>
    <property type="match status" value="1"/>
</dbReference>
<dbReference type="InterPro" id="IPR009057">
    <property type="entry name" value="Homeodomain-like_sf"/>
</dbReference>
<dbReference type="SUPFAM" id="SSF53697">
    <property type="entry name" value="SIS domain"/>
    <property type="match status" value="1"/>
</dbReference>
<evidence type="ECO:0000259" key="4">
    <source>
        <dbReference type="PROSITE" id="PS51071"/>
    </source>
</evidence>
<dbReference type="Gene3D" id="1.10.10.10">
    <property type="entry name" value="Winged helix-like DNA-binding domain superfamily/Winged helix DNA-binding domain"/>
    <property type="match status" value="1"/>
</dbReference>
<dbReference type="EMBL" id="LHUG01000005">
    <property type="protein sequence ID" value="PAB00776.1"/>
    <property type="molecule type" value="Genomic_DNA"/>
</dbReference>
<name>A0A267HR20_9ENTE</name>
<keyword evidence="1" id="KW-0805">Transcription regulation</keyword>
<dbReference type="PROSITE" id="PS51464">
    <property type="entry name" value="SIS"/>
    <property type="match status" value="1"/>
</dbReference>
<dbReference type="InterPro" id="IPR000281">
    <property type="entry name" value="HTH_RpiR"/>
</dbReference>
<dbReference type="InterPro" id="IPR001347">
    <property type="entry name" value="SIS_dom"/>
</dbReference>
<dbReference type="InterPro" id="IPR046348">
    <property type="entry name" value="SIS_dom_sf"/>
</dbReference>
<keyword evidence="2" id="KW-0238">DNA-binding</keyword>
<dbReference type="Pfam" id="PF01380">
    <property type="entry name" value="SIS"/>
    <property type="match status" value="1"/>
</dbReference>
<dbReference type="GO" id="GO:0097367">
    <property type="term" value="F:carbohydrate derivative binding"/>
    <property type="evidence" value="ECO:0007669"/>
    <property type="project" value="InterPro"/>
</dbReference>
<dbReference type="Gene3D" id="3.40.50.10490">
    <property type="entry name" value="Glucose-6-phosphate isomerase like protein, domain 1"/>
    <property type="match status" value="1"/>
</dbReference>
<dbReference type="Proteomes" id="UP000216797">
    <property type="component" value="Unassembled WGS sequence"/>
</dbReference>
<dbReference type="CDD" id="cd05013">
    <property type="entry name" value="SIS_RpiR"/>
    <property type="match status" value="1"/>
</dbReference>
<evidence type="ECO:0000313" key="7">
    <source>
        <dbReference type="Proteomes" id="UP000216797"/>
    </source>
</evidence>
<accession>A0A267HR20</accession>
<gene>
    <name evidence="6" type="ORF">AKL21_05840</name>
</gene>
<dbReference type="PANTHER" id="PTHR30514">
    <property type="entry name" value="GLUCOKINASE"/>
    <property type="match status" value="1"/>
</dbReference>
<feature type="domain" description="HTH rpiR-type" evidence="4">
    <location>
        <begin position="1"/>
        <end position="77"/>
    </location>
</feature>
<dbReference type="GO" id="GO:1901135">
    <property type="term" value="P:carbohydrate derivative metabolic process"/>
    <property type="evidence" value="ECO:0007669"/>
    <property type="project" value="InterPro"/>
</dbReference>
<evidence type="ECO:0000256" key="2">
    <source>
        <dbReference type="ARBA" id="ARBA00023125"/>
    </source>
</evidence>
<dbReference type="PROSITE" id="PS51071">
    <property type="entry name" value="HTH_RPIR"/>
    <property type="match status" value="1"/>
</dbReference>
<dbReference type="InterPro" id="IPR047640">
    <property type="entry name" value="RpiR-like"/>
</dbReference>
<dbReference type="AlphaFoldDB" id="A0A267HR20"/>
<evidence type="ECO:0000259" key="5">
    <source>
        <dbReference type="PROSITE" id="PS51464"/>
    </source>
</evidence>
<dbReference type="SUPFAM" id="SSF46689">
    <property type="entry name" value="Homeodomain-like"/>
    <property type="match status" value="1"/>
</dbReference>
<dbReference type="RefSeq" id="WP_095006415.1">
    <property type="nucleotide sequence ID" value="NZ_LHUG01000005.1"/>
</dbReference>
<reference evidence="6 7" key="1">
    <citation type="submission" date="2015-08" db="EMBL/GenBank/DDBJ databases">
        <title>Enterococcus genome sequence.</title>
        <authorList>
            <person name="Acedo J.Z."/>
            <person name="Vederas J.C."/>
        </authorList>
    </citation>
    <scope>NUCLEOTIDE SEQUENCE [LARGE SCALE GENOMIC DNA]</scope>
    <source>
        <strain evidence="6 7">49</strain>
    </source>
</reference>
<dbReference type="InterPro" id="IPR036388">
    <property type="entry name" value="WH-like_DNA-bd_sf"/>
</dbReference>
<evidence type="ECO:0008006" key="8">
    <source>
        <dbReference type="Google" id="ProtNLM"/>
    </source>
</evidence>
<dbReference type="GO" id="GO:0003700">
    <property type="term" value="F:DNA-binding transcription factor activity"/>
    <property type="evidence" value="ECO:0007669"/>
    <property type="project" value="InterPro"/>
</dbReference>
<comment type="caution">
    <text evidence="6">The sequence shown here is derived from an EMBL/GenBank/DDBJ whole genome shotgun (WGS) entry which is preliminary data.</text>
</comment>
<sequence>MSLETIINAHYEQLSENDLFILRYITNHQQEITNLSISELSALVNSSTASILRLTKKLNFSGYSEFKYYLKQHATTQVQQEEVAFYSLENLSFDIDQTMKAFKNDQYLTDLLALLDQVDTIYAFCVGYGQRLMLKEFARCMLEYKKNVIIISGYQEFEKLSQDMNENDLVFIISQIGETKELKNALQTLKVRGSQTVSITNLTNNELAKLTRWNFYYKNSNIDQETKMNRSSFLTLHLLLHMIFDSFTAYKFKKS</sequence>
<proteinExistence type="predicted"/>
<dbReference type="PANTHER" id="PTHR30514:SF1">
    <property type="entry name" value="HTH-TYPE TRANSCRIPTIONAL REGULATOR HEXR-RELATED"/>
    <property type="match status" value="1"/>
</dbReference>
<organism evidence="6 7">
    <name type="scientific">Enterococcus canintestini</name>
    <dbReference type="NCBI Taxonomy" id="317010"/>
    <lineage>
        <taxon>Bacteria</taxon>
        <taxon>Bacillati</taxon>
        <taxon>Bacillota</taxon>
        <taxon>Bacilli</taxon>
        <taxon>Lactobacillales</taxon>
        <taxon>Enterococcaceae</taxon>
        <taxon>Enterococcus</taxon>
    </lineage>
</organism>
<evidence type="ECO:0000256" key="1">
    <source>
        <dbReference type="ARBA" id="ARBA00023015"/>
    </source>
</evidence>
<keyword evidence="3" id="KW-0804">Transcription</keyword>
<evidence type="ECO:0000256" key="3">
    <source>
        <dbReference type="ARBA" id="ARBA00023163"/>
    </source>
</evidence>
<dbReference type="InterPro" id="IPR035472">
    <property type="entry name" value="RpiR-like_SIS"/>
</dbReference>
<keyword evidence="7" id="KW-1185">Reference proteome</keyword>